<dbReference type="OrthoDB" id="10258156at2759"/>
<evidence type="ECO:0000259" key="1">
    <source>
        <dbReference type="Pfam" id="PF13679"/>
    </source>
</evidence>
<dbReference type="PANTHER" id="PTHR12496:SF9">
    <property type="entry name" value="METHYLTRANSFERASE-LIKE PROTEIN 25-RELATED"/>
    <property type="match status" value="1"/>
</dbReference>
<dbReference type="FunCoup" id="A0A6I8U665">
    <property type="interactions" value="145"/>
</dbReference>
<proteinExistence type="predicted"/>
<protein>
    <recommendedName>
        <fullName evidence="1">Methyltransferase domain-containing protein</fullName>
    </recommendedName>
</protein>
<feature type="domain" description="Methyltransferase" evidence="1">
    <location>
        <begin position="124"/>
        <end position="300"/>
    </location>
</feature>
<dbReference type="AlphaFoldDB" id="A0A6I8U665"/>
<gene>
    <name evidence="2" type="primary">110677743</name>
</gene>
<reference evidence="2 3" key="1">
    <citation type="submission" date="2017-06" db="EMBL/GenBank/DDBJ databases">
        <title>Aedes aegypti genome working group (AGWG) sequencing and assembly.</title>
        <authorList>
            <consortium name="Aedes aegypti Genome Working Group (AGWG)"/>
            <person name="Matthews B.J."/>
        </authorList>
    </citation>
    <scope>NUCLEOTIDE SEQUENCE [LARGE SCALE GENOMIC DNA]</scope>
    <source>
        <strain evidence="2 3">LVP_AGWG</strain>
    </source>
</reference>
<sequence>MDAVRGHLERLVEVLKPQMEFLNCHMVDYLVKDHWKTHIPANVRKELNGMSDLLEAKEVFWNQFDVKYENAGKYPSLVEHIEKMKAYKLDRLTDVTMSVDQLRTAFDSSLKETRLQMPELMSVKKRHEVEIASAVVASLCTVLAAKNSDNDLDQVAVIDAGDGKGYLSSRVALEHGIKVLGIDSNEGHTVSAEKRRDKLKNKVRKAVKKSELANEEYFNDLLEIGPSVEPNYKTTTKLIDFDTNLIEMVKEQFPDSNATQFCLAGLHTCGNLGPNCLRLFHQNPHIKALCNVGCCYHLLIEEFVVDPFYNRDKVKDNPGVGFPMSEFLRAKGFYLGRNARNLAAESIERSAFNRENPNDKLGYRAMLEIVLLQLEADVSKQVGKLKCSDFVDYARKALRRLDVDGSGISEEFLKDLESKFHVELEQLKVFYLYRMTYAPILEGVILLDRLLFLKESGYENSFLVKLFDPVVSPRCYSILAFK</sequence>
<dbReference type="InterPro" id="IPR052220">
    <property type="entry name" value="METTL25"/>
</dbReference>
<dbReference type="PANTHER" id="PTHR12496">
    <property type="entry name" value="CGI-41 METHYLTRANSFERASE"/>
    <property type="match status" value="1"/>
</dbReference>
<dbReference type="Pfam" id="PF13679">
    <property type="entry name" value="Methyltransf_32"/>
    <property type="match status" value="1"/>
</dbReference>
<dbReference type="Proteomes" id="UP000008820">
    <property type="component" value="Chromosome 3"/>
</dbReference>
<evidence type="ECO:0000313" key="2">
    <source>
        <dbReference type="EnsemblMetazoa" id="AAEL023534-PA"/>
    </source>
</evidence>
<dbReference type="InParanoid" id="A0A6I8U665"/>
<reference evidence="2" key="2">
    <citation type="submission" date="2020-05" db="UniProtKB">
        <authorList>
            <consortium name="EnsemblMetazoa"/>
        </authorList>
    </citation>
    <scope>IDENTIFICATION</scope>
    <source>
        <strain evidence="2">LVP_AGWG</strain>
    </source>
</reference>
<evidence type="ECO:0000313" key="3">
    <source>
        <dbReference type="Proteomes" id="UP000008820"/>
    </source>
</evidence>
<organism evidence="2 3">
    <name type="scientific">Aedes aegypti</name>
    <name type="common">Yellowfever mosquito</name>
    <name type="synonym">Culex aegypti</name>
    <dbReference type="NCBI Taxonomy" id="7159"/>
    <lineage>
        <taxon>Eukaryota</taxon>
        <taxon>Metazoa</taxon>
        <taxon>Ecdysozoa</taxon>
        <taxon>Arthropoda</taxon>
        <taxon>Hexapoda</taxon>
        <taxon>Insecta</taxon>
        <taxon>Pterygota</taxon>
        <taxon>Neoptera</taxon>
        <taxon>Endopterygota</taxon>
        <taxon>Diptera</taxon>
        <taxon>Nematocera</taxon>
        <taxon>Culicoidea</taxon>
        <taxon>Culicidae</taxon>
        <taxon>Culicinae</taxon>
        <taxon>Aedini</taxon>
        <taxon>Aedes</taxon>
        <taxon>Stegomyia</taxon>
    </lineage>
</organism>
<dbReference type="InterPro" id="IPR025714">
    <property type="entry name" value="Methyltranfer_dom"/>
</dbReference>
<keyword evidence="3" id="KW-1185">Reference proteome</keyword>
<name>A0A6I8U665_AEDAE</name>
<dbReference type="EnsemblMetazoa" id="AAEL023534-RA">
    <property type="protein sequence ID" value="AAEL023534-PA"/>
    <property type="gene ID" value="AAEL023534"/>
</dbReference>
<accession>A0A6I8U665</accession>